<name>D8DU19_9BACT</name>
<evidence type="ECO:0000313" key="1">
    <source>
        <dbReference type="EMBL" id="EFI73077.1"/>
    </source>
</evidence>
<sequence length="37" mass="4097">MVMKKLFLLSIMAFAISVTSCTNDSQDELVSTRVVAF</sequence>
<dbReference type="Proteomes" id="UP000004524">
    <property type="component" value="Unassembled WGS sequence"/>
</dbReference>
<dbReference type="EMBL" id="ADWO01000018">
    <property type="protein sequence ID" value="EFI73077.1"/>
    <property type="molecule type" value="Genomic_DNA"/>
</dbReference>
<protein>
    <submittedName>
        <fullName evidence="1">Putative lipoprotein</fullName>
    </submittedName>
</protein>
<reference evidence="1 2" key="1">
    <citation type="journal article" date="2010" name="Microb. Ecol.">
        <title>Comparative genome analysis of Prevotella ruminicola and Prevotella bryantii: insights into their environmental niche.</title>
        <authorList>
            <consortium name="North American Consortium for Rumen Bacteria"/>
            <person name="Purushe J."/>
            <person name="Fouts D.E."/>
            <person name="Morrison M."/>
            <person name="White B.A."/>
            <person name="Mackie R.I."/>
            <person name="Coutinho P.M."/>
            <person name="Henrissat B."/>
            <person name="Nelson K.E."/>
        </authorList>
    </citation>
    <scope>NUCLEOTIDE SEQUENCE [LARGE SCALE GENOMIC DNA]</scope>
    <source>
        <strain evidence="1 2">B14</strain>
    </source>
</reference>
<comment type="caution">
    <text evidence="1">The sequence shown here is derived from an EMBL/GenBank/DDBJ whole genome shotgun (WGS) entry which is preliminary data.</text>
</comment>
<keyword evidence="1" id="KW-0449">Lipoprotein</keyword>
<keyword evidence="2" id="KW-1185">Reference proteome</keyword>
<organism evidence="1 2">
    <name type="scientific">Segatella baroniae B14</name>
    <dbReference type="NCBI Taxonomy" id="752555"/>
    <lineage>
        <taxon>Bacteria</taxon>
        <taxon>Pseudomonadati</taxon>
        <taxon>Bacteroidota</taxon>
        <taxon>Bacteroidia</taxon>
        <taxon>Bacteroidales</taxon>
        <taxon>Prevotellaceae</taxon>
        <taxon>Segatella</taxon>
    </lineage>
</organism>
<dbReference type="PROSITE" id="PS51257">
    <property type="entry name" value="PROKAR_LIPOPROTEIN"/>
    <property type="match status" value="1"/>
</dbReference>
<gene>
    <name evidence="1" type="ORF">PBR_1579</name>
</gene>
<proteinExistence type="predicted"/>
<evidence type="ECO:0000313" key="2">
    <source>
        <dbReference type="Proteomes" id="UP000004524"/>
    </source>
</evidence>
<dbReference type="AlphaFoldDB" id="D8DU19"/>
<accession>D8DU19</accession>